<keyword evidence="2" id="KW-1133">Transmembrane helix</keyword>
<evidence type="ECO:0008006" key="5">
    <source>
        <dbReference type="Google" id="ProtNLM"/>
    </source>
</evidence>
<sequence>MDTEEHAQNKEIGEQPGHEVMPSPAEPESPEELRLLDEREAGKWDEAQYFERLFALKKAEEEKRHAAVKKALGKFNVFLHLTAYLSGLAYLIILGILMPRTLPYVFIPVGLWTLALGYHFYRAFRQP</sequence>
<feature type="region of interest" description="Disordered" evidence="1">
    <location>
        <begin position="1"/>
        <end position="31"/>
    </location>
</feature>
<accession>A0A2N3G5F5</accession>
<evidence type="ECO:0000313" key="3">
    <source>
        <dbReference type="EMBL" id="PKQ27955.1"/>
    </source>
</evidence>
<evidence type="ECO:0000313" key="4">
    <source>
        <dbReference type="Proteomes" id="UP000233654"/>
    </source>
</evidence>
<keyword evidence="2" id="KW-0812">Transmembrane</keyword>
<feature type="compositionally biased region" description="Basic and acidic residues" evidence="1">
    <location>
        <begin position="1"/>
        <end position="17"/>
    </location>
</feature>
<feature type="transmembrane region" description="Helical" evidence="2">
    <location>
        <begin position="104"/>
        <end position="121"/>
    </location>
</feature>
<dbReference type="AlphaFoldDB" id="A0A2N3G5F5"/>
<feature type="transmembrane region" description="Helical" evidence="2">
    <location>
        <begin position="77"/>
        <end position="98"/>
    </location>
</feature>
<dbReference type="EMBL" id="PHEX01000041">
    <property type="protein sequence ID" value="PKQ27955.1"/>
    <property type="molecule type" value="Genomic_DNA"/>
</dbReference>
<gene>
    <name evidence="3" type="ORF">CVT63_05290</name>
</gene>
<reference evidence="3 4" key="1">
    <citation type="journal article" date="2017" name="ISME J.">
        <title>Potential for microbial H2 and metal transformations associated with novel bacteria and archaea in deep terrestrial subsurface sediments.</title>
        <authorList>
            <person name="Hernsdorf A.W."/>
            <person name="Amano Y."/>
            <person name="Miyakawa K."/>
            <person name="Ise K."/>
            <person name="Suzuki Y."/>
            <person name="Anantharaman K."/>
            <person name="Probst A."/>
            <person name="Burstein D."/>
            <person name="Thomas B.C."/>
            <person name="Banfield J.F."/>
        </authorList>
    </citation>
    <scope>NUCLEOTIDE SEQUENCE [LARGE SCALE GENOMIC DNA]</scope>
    <source>
        <strain evidence="3">HGW-Actinobacteria-3</strain>
    </source>
</reference>
<name>A0A2N3G5F5_9ACTN</name>
<organism evidence="3 4">
    <name type="scientific">Candidatus Anoxymicrobium japonicum</name>
    <dbReference type="NCBI Taxonomy" id="2013648"/>
    <lineage>
        <taxon>Bacteria</taxon>
        <taxon>Bacillati</taxon>
        <taxon>Actinomycetota</taxon>
        <taxon>Candidatus Geothermincolia</taxon>
        <taxon>Candidatus Geothermincolales</taxon>
        <taxon>Candidatus Anoxymicrobiaceae</taxon>
        <taxon>Candidatus Anoxymicrobium</taxon>
    </lineage>
</organism>
<keyword evidence="2" id="KW-0472">Membrane</keyword>
<dbReference type="Proteomes" id="UP000233654">
    <property type="component" value="Unassembled WGS sequence"/>
</dbReference>
<evidence type="ECO:0000256" key="2">
    <source>
        <dbReference type="SAM" id="Phobius"/>
    </source>
</evidence>
<protein>
    <recommendedName>
        <fullName evidence="5">2TM domain-containing protein</fullName>
    </recommendedName>
</protein>
<evidence type="ECO:0000256" key="1">
    <source>
        <dbReference type="SAM" id="MobiDB-lite"/>
    </source>
</evidence>
<proteinExistence type="predicted"/>
<comment type="caution">
    <text evidence="3">The sequence shown here is derived from an EMBL/GenBank/DDBJ whole genome shotgun (WGS) entry which is preliminary data.</text>
</comment>